<name>A0ABS1CBT8_9GAMM</name>
<evidence type="ECO:0000313" key="2">
    <source>
        <dbReference type="Proteomes" id="UP000748752"/>
    </source>
</evidence>
<sequence>MEAAYVVHQSSARLRLRVPARRHNGPWLETAAIALRQAPGITSVRSCAATACLTLHLAAQTRSAAALAQPALRTAGIRLVGSPSPRIAAHHPQCTPPPQPIAATGLRADRRTLALTLFLLLLARHLVRSGWLVPGLALAWYLWESLPILRRTMRGSSERTGS</sequence>
<evidence type="ECO:0000313" key="1">
    <source>
        <dbReference type="EMBL" id="MBK1629370.1"/>
    </source>
</evidence>
<accession>A0ABS1CBT8</accession>
<organism evidence="1 2">
    <name type="scientific">Thiohalocapsa halophila</name>
    <dbReference type="NCBI Taxonomy" id="69359"/>
    <lineage>
        <taxon>Bacteria</taxon>
        <taxon>Pseudomonadati</taxon>
        <taxon>Pseudomonadota</taxon>
        <taxon>Gammaproteobacteria</taxon>
        <taxon>Chromatiales</taxon>
        <taxon>Chromatiaceae</taxon>
        <taxon>Thiohalocapsa</taxon>
    </lineage>
</organism>
<proteinExistence type="predicted"/>
<keyword evidence="2" id="KW-1185">Reference proteome</keyword>
<dbReference type="Proteomes" id="UP000748752">
    <property type="component" value="Unassembled WGS sequence"/>
</dbReference>
<dbReference type="EMBL" id="NRRV01000002">
    <property type="protein sequence ID" value="MBK1629370.1"/>
    <property type="molecule type" value="Genomic_DNA"/>
</dbReference>
<reference evidence="1 2" key="1">
    <citation type="journal article" date="2020" name="Microorganisms">
        <title>Osmotic Adaptation and Compatible Solute Biosynthesis of Phototrophic Bacteria as Revealed from Genome Analyses.</title>
        <authorList>
            <person name="Imhoff J.F."/>
            <person name="Rahn T."/>
            <person name="Kunzel S."/>
            <person name="Keller A."/>
            <person name="Neulinger S.C."/>
        </authorList>
    </citation>
    <scope>NUCLEOTIDE SEQUENCE [LARGE SCALE GENOMIC DNA]</scope>
    <source>
        <strain evidence="1 2">DSM 6210</strain>
    </source>
</reference>
<dbReference type="RefSeq" id="WP_200233247.1">
    <property type="nucleotide sequence ID" value="NZ_NRRV01000002.1"/>
</dbReference>
<comment type="caution">
    <text evidence="1">The sequence shown here is derived from an EMBL/GenBank/DDBJ whole genome shotgun (WGS) entry which is preliminary data.</text>
</comment>
<gene>
    <name evidence="1" type="ORF">CKO31_01195</name>
</gene>
<protein>
    <submittedName>
        <fullName evidence="1">Uncharacterized protein</fullName>
    </submittedName>
</protein>